<organism evidence="1 2">
    <name type="scientific">Hymenobacter psychrotolerans DSM 18569</name>
    <dbReference type="NCBI Taxonomy" id="1121959"/>
    <lineage>
        <taxon>Bacteria</taxon>
        <taxon>Pseudomonadati</taxon>
        <taxon>Bacteroidota</taxon>
        <taxon>Cytophagia</taxon>
        <taxon>Cytophagales</taxon>
        <taxon>Hymenobacteraceae</taxon>
        <taxon>Hymenobacter</taxon>
    </lineage>
</organism>
<evidence type="ECO:0000313" key="1">
    <source>
        <dbReference type="EMBL" id="SHK45988.1"/>
    </source>
</evidence>
<sequence length="159" mass="17110">MQLTKTPLAPLKFVLPSTVFVVAVLAGSSPVTAACLAVPGLVVARMVYSGIELHPTRRAYRTYYSLLGYAVGRWKPLPAIVGLTIKPFSYANNPSPSDTSWGMWNDSRPPTREIVTLLSVAGSRTGVVLKTFPAQEAQKAAAFAQNMASQLDVPLNSYL</sequence>
<dbReference type="EMBL" id="FRAS01000003">
    <property type="protein sequence ID" value="SHK45988.1"/>
    <property type="molecule type" value="Genomic_DNA"/>
</dbReference>
<gene>
    <name evidence="1" type="ORF">SAMN02746009_00922</name>
</gene>
<dbReference type="RefSeq" id="WP_073281579.1">
    <property type="nucleotide sequence ID" value="NZ_FRAS01000003.1"/>
</dbReference>
<name>A0A1M6SN17_9BACT</name>
<accession>A0A1M6SN17</accession>
<dbReference type="AlphaFoldDB" id="A0A1M6SN17"/>
<evidence type="ECO:0000313" key="2">
    <source>
        <dbReference type="Proteomes" id="UP000183947"/>
    </source>
</evidence>
<dbReference type="Proteomes" id="UP000183947">
    <property type="component" value="Unassembled WGS sequence"/>
</dbReference>
<dbReference type="PROSITE" id="PS51257">
    <property type="entry name" value="PROKAR_LIPOPROTEIN"/>
    <property type="match status" value="1"/>
</dbReference>
<proteinExistence type="predicted"/>
<keyword evidence="2" id="KW-1185">Reference proteome</keyword>
<reference evidence="2" key="1">
    <citation type="submission" date="2016-11" db="EMBL/GenBank/DDBJ databases">
        <authorList>
            <person name="Varghese N."/>
            <person name="Submissions S."/>
        </authorList>
    </citation>
    <scope>NUCLEOTIDE SEQUENCE [LARGE SCALE GENOMIC DNA]</scope>
    <source>
        <strain evidence="2">DSM 18569</strain>
    </source>
</reference>
<protein>
    <submittedName>
        <fullName evidence="1">Uncharacterized protein</fullName>
    </submittedName>
</protein>
<dbReference type="STRING" id="1121959.SAMN02746009_00922"/>
<dbReference type="OrthoDB" id="886404at2"/>